<dbReference type="OrthoDB" id="9823680at2"/>
<feature type="transmembrane region" description="Helical" evidence="1">
    <location>
        <begin position="12"/>
        <end position="28"/>
    </location>
</feature>
<proteinExistence type="predicted"/>
<evidence type="ECO:0000313" key="2">
    <source>
        <dbReference type="EMBL" id="KPL85829.1"/>
    </source>
</evidence>
<accession>A0A0P6XSF4</accession>
<keyword evidence="1" id="KW-0812">Transmembrane</keyword>
<feature type="transmembrane region" description="Helical" evidence="1">
    <location>
        <begin position="35"/>
        <end position="55"/>
    </location>
</feature>
<keyword evidence="1" id="KW-1133">Transmembrane helix</keyword>
<name>A0A0P6XSF4_9CHLR</name>
<evidence type="ECO:0000313" key="3">
    <source>
        <dbReference type="Proteomes" id="UP000050277"/>
    </source>
</evidence>
<protein>
    <submittedName>
        <fullName evidence="2">Uncharacterized protein</fullName>
    </submittedName>
</protein>
<evidence type="ECO:0000256" key="1">
    <source>
        <dbReference type="SAM" id="Phobius"/>
    </source>
</evidence>
<keyword evidence="1" id="KW-0472">Membrane</keyword>
<organism evidence="2 3">
    <name type="scientific">Herpetosiphon geysericola</name>
    <dbReference type="NCBI Taxonomy" id="70996"/>
    <lineage>
        <taxon>Bacteria</taxon>
        <taxon>Bacillati</taxon>
        <taxon>Chloroflexota</taxon>
        <taxon>Chloroflexia</taxon>
        <taxon>Herpetosiphonales</taxon>
        <taxon>Herpetosiphonaceae</taxon>
        <taxon>Herpetosiphon</taxon>
    </lineage>
</organism>
<dbReference type="Proteomes" id="UP000050277">
    <property type="component" value="Unassembled WGS sequence"/>
</dbReference>
<dbReference type="STRING" id="70996.SE18_12910"/>
<gene>
    <name evidence="2" type="ORF">SE18_12910</name>
</gene>
<comment type="caution">
    <text evidence="2">The sequence shown here is derived from an EMBL/GenBank/DDBJ whole genome shotgun (WGS) entry which is preliminary data.</text>
</comment>
<dbReference type="RefSeq" id="WP_054534876.1">
    <property type="nucleotide sequence ID" value="NZ_LGKP01000022.1"/>
</dbReference>
<dbReference type="EMBL" id="LGKP01000022">
    <property type="protein sequence ID" value="KPL85829.1"/>
    <property type="molecule type" value="Genomic_DNA"/>
</dbReference>
<feature type="transmembrane region" description="Helical" evidence="1">
    <location>
        <begin position="253"/>
        <end position="273"/>
    </location>
</feature>
<keyword evidence="3" id="KW-1185">Reference proteome</keyword>
<sequence>MTVYKSAATKYAIPFVVILVAATIVLINEQKFFDATICFILALMPIGFIGLSYKWCFVTADNYMQIDSIVLGKKINWNDIIAIEDMQYGNGLYLLRAITQTQMFEIPVSMLKRQHIIEIVQYMQHKAEQYKIPFNHNIPYLKSIYYQYNPKPITLISRFLPLLSSKTRMPIFGSFVACVIGFRILLRAIDRNISDNAMLDLLLLFIIMLLMYGWIYLLFAQFSQNLRAIEHNQREQHDQMFVPTVASAQPYRLPFVLVSVALMVVLTGAYWYLTN</sequence>
<reference evidence="2 3" key="1">
    <citation type="submission" date="2015-07" db="EMBL/GenBank/DDBJ databases">
        <title>Whole genome sequence of Herpetosiphon geysericola DSM 7119.</title>
        <authorList>
            <person name="Hemp J."/>
            <person name="Ward L.M."/>
            <person name="Pace L.A."/>
            <person name="Fischer W.W."/>
        </authorList>
    </citation>
    <scope>NUCLEOTIDE SEQUENCE [LARGE SCALE GENOMIC DNA]</scope>
    <source>
        <strain evidence="2 3">DSM 7119</strain>
    </source>
</reference>
<dbReference type="AlphaFoldDB" id="A0A0P6XSF4"/>
<feature type="transmembrane region" description="Helical" evidence="1">
    <location>
        <begin position="198"/>
        <end position="219"/>
    </location>
</feature>